<dbReference type="GeneID" id="106477914"/>
<evidence type="ECO:0000313" key="6">
    <source>
        <dbReference type="RefSeq" id="XP_013793886.1"/>
    </source>
</evidence>
<evidence type="ECO:0000313" key="5">
    <source>
        <dbReference type="Proteomes" id="UP000694941"/>
    </source>
</evidence>
<evidence type="ECO:0000256" key="3">
    <source>
        <dbReference type="ARBA" id="ARBA00022900"/>
    </source>
</evidence>
<accession>A0ABM1C4B5</accession>
<keyword evidence="5" id="KW-1185">Reference proteome</keyword>
<evidence type="ECO:0000259" key="4">
    <source>
        <dbReference type="Pfam" id="PF00079"/>
    </source>
</evidence>
<dbReference type="Gene3D" id="3.30.497.10">
    <property type="entry name" value="Antithrombin, subunit I, domain 2"/>
    <property type="match status" value="1"/>
</dbReference>
<name>A0ABM1C4B5_LIMPO</name>
<reference evidence="6" key="1">
    <citation type="submission" date="2025-08" db="UniProtKB">
        <authorList>
            <consortium name="RefSeq"/>
        </authorList>
    </citation>
    <scope>IDENTIFICATION</scope>
    <source>
        <tissue evidence="6">Muscle</tissue>
    </source>
</reference>
<dbReference type="InterPro" id="IPR023795">
    <property type="entry name" value="Serpin_CS"/>
</dbReference>
<evidence type="ECO:0000256" key="1">
    <source>
        <dbReference type="ARBA" id="ARBA00009500"/>
    </source>
</evidence>
<dbReference type="RefSeq" id="XP_013793886.1">
    <property type="nucleotide sequence ID" value="XM_013938432.1"/>
</dbReference>
<dbReference type="InterPro" id="IPR042185">
    <property type="entry name" value="Serpin_sf_2"/>
</dbReference>
<dbReference type="InterPro" id="IPR000215">
    <property type="entry name" value="Serpin_fam"/>
</dbReference>
<dbReference type="InterPro" id="IPR023796">
    <property type="entry name" value="Serpin_dom"/>
</dbReference>
<keyword evidence="3" id="KW-0722">Serine protease inhibitor</keyword>
<feature type="domain" description="Serpin" evidence="4">
    <location>
        <begin position="26"/>
        <end position="111"/>
    </location>
</feature>
<dbReference type="SUPFAM" id="SSF56574">
    <property type="entry name" value="Serpins"/>
    <property type="match status" value="1"/>
</dbReference>
<dbReference type="Proteomes" id="UP000694941">
    <property type="component" value="Unplaced"/>
</dbReference>
<keyword evidence="2" id="KW-0646">Protease inhibitor</keyword>
<gene>
    <name evidence="6" type="primary">LOC106477914</name>
</gene>
<dbReference type="InterPro" id="IPR042178">
    <property type="entry name" value="Serpin_sf_1"/>
</dbReference>
<protein>
    <submittedName>
        <fullName evidence="6">Leukocyte elastase inhibitor-like</fullName>
    </submittedName>
</protein>
<sequence>YEYAVFKCSFDDLGYCDRSTSSGPDSLGLTKLFKSGQSDLSSISSKNELSVSEIKHKAVIEVNEEESEAAAVTGGVIVVTSLGPIFYADHPFLFIIRDNRSGMILFLGRVNEF</sequence>
<dbReference type="Gene3D" id="2.30.39.10">
    <property type="entry name" value="Alpha-1-antitrypsin, domain 1"/>
    <property type="match status" value="1"/>
</dbReference>
<dbReference type="PANTHER" id="PTHR11461:SF211">
    <property type="entry name" value="GH10112P-RELATED"/>
    <property type="match status" value="1"/>
</dbReference>
<organism evidence="5 6">
    <name type="scientific">Limulus polyphemus</name>
    <name type="common">Atlantic horseshoe crab</name>
    <dbReference type="NCBI Taxonomy" id="6850"/>
    <lineage>
        <taxon>Eukaryota</taxon>
        <taxon>Metazoa</taxon>
        <taxon>Ecdysozoa</taxon>
        <taxon>Arthropoda</taxon>
        <taxon>Chelicerata</taxon>
        <taxon>Merostomata</taxon>
        <taxon>Xiphosura</taxon>
        <taxon>Limulidae</taxon>
        <taxon>Limulus</taxon>
    </lineage>
</organism>
<comment type="similarity">
    <text evidence="1">Belongs to the serpin family.</text>
</comment>
<evidence type="ECO:0000256" key="2">
    <source>
        <dbReference type="ARBA" id="ARBA00022690"/>
    </source>
</evidence>
<dbReference type="InterPro" id="IPR036186">
    <property type="entry name" value="Serpin_sf"/>
</dbReference>
<feature type="non-terminal residue" evidence="6">
    <location>
        <position position="1"/>
    </location>
</feature>
<proteinExistence type="inferred from homology"/>
<dbReference type="PROSITE" id="PS00284">
    <property type="entry name" value="SERPIN"/>
    <property type="match status" value="1"/>
</dbReference>
<dbReference type="Pfam" id="PF00079">
    <property type="entry name" value="Serpin"/>
    <property type="match status" value="1"/>
</dbReference>
<dbReference type="PANTHER" id="PTHR11461">
    <property type="entry name" value="SERINE PROTEASE INHIBITOR, SERPIN"/>
    <property type="match status" value="1"/>
</dbReference>